<sequence length="87" mass="10353">MQNKSPRYSLSVIGAESWMMLKFFINLLRKYKGKGESFPIIAFVYLNVLRRWLAGMQLQERHRSSLQRTQKLLTVVASKRAYWEFIP</sequence>
<gene>
    <name evidence="1" type="ORF">A2Z24_00365</name>
</gene>
<accession>A0A1G1WFG5</accession>
<organism evidence="1 2">
    <name type="scientific">Candidatus Woykebacteria bacterium RBG_16_44_10</name>
    <dbReference type="NCBI Taxonomy" id="1802597"/>
    <lineage>
        <taxon>Bacteria</taxon>
        <taxon>Candidatus Woykeibacteriota</taxon>
    </lineage>
</organism>
<proteinExistence type="predicted"/>
<protein>
    <submittedName>
        <fullName evidence="1">Uncharacterized protein</fullName>
    </submittedName>
</protein>
<evidence type="ECO:0000313" key="1">
    <source>
        <dbReference type="EMBL" id="OGY26452.1"/>
    </source>
</evidence>
<reference evidence="1 2" key="1">
    <citation type="journal article" date="2016" name="Nat. Commun.">
        <title>Thousands of microbial genomes shed light on interconnected biogeochemical processes in an aquifer system.</title>
        <authorList>
            <person name="Anantharaman K."/>
            <person name="Brown C.T."/>
            <person name="Hug L.A."/>
            <person name="Sharon I."/>
            <person name="Castelle C.J."/>
            <person name="Probst A.J."/>
            <person name="Thomas B.C."/>
            <person name="Singh A."/>
            <person name="Wilkins M.J."/>
            <person name="Karaoz U."/>
            <person name="Brodie E.L."/>
            <person name="Williams K.H."/>
            <person name="Hubbard S.S."/>
            <person name="Banfield J.F."/>
        </authorList>
    </citation>
    <scope>NUCLEOTIDE SEQUENCE [LARGE SCALE GENOMIC DNA]</scope>
</reference>
<comment type="caution">
    <text evidence="1">The sequence shown here is derived from an EMBL/GenBank/DDBJ whole genome shotgun (WGS) entry which is preliminary data.</text>
</comment>
<dbReference type="AlphaFoldDB" id="A0A1G1WFG5"/>
<name>A0A1G1WFG5_9BACT</name>
<dbReference type="EMBL" id="MHCT01000007">
    <property type="protein sequence ID" value="OGY26452.1"/>
    <property type="molecule type" value="Genomic_DNA"/>
</dbReference>
<dbReference type="Proteomes" id="UP000177588">
    <property type="component" value="Unassembled WGS sequence"/>
</dbReference>
<evidence type="ECO:0000313" key="2">
    <source>
        <dbReference type="Proteomes" id="UP000177588"/>
    </source>
</evidence>